<sequence>MTKPHFSFWVVAVLGLLWNLGGCLNYIMQTNPDNVAQMPEVYQVIINGRPAWATGAFMIAVFGGAVGCILLLLRRNVAAYALLVSLMGVLVTAVFTVQVAGIVPSVLLSVLVASALLWYSTFARRAGWLR</sequence>
<comment type="caution">
    <text evidence="2">The sequence shown here is derived from an EMBL/GenBank/DDBJ whole genome shotgun (WGS) entry which is preliminary data.</text>
</comment>
<keyword evidence="1" id="KW-0472">Membrane</keyword>
<feature type="transmembrane region" description="Helical" evidence="1">
    <location>
        <begin position="7"/>
        <end position="28"/>
    </location>
</feature>
<feature type="transmembrane region" description="Helical" evidence="1">
    <location>
        <begin position="51"/>
        <end position="73"/>
    </location>
</feature>
<dbReference type="Proteomes" id="UP001200557">
    <property type="component" value="Unassembled WGS sequence"/>
</dbReference>
<protein>
    <recommendedName>
        <fullName evidence="4">Sugar transporter</fullName>
    </recommendedName>
</protein>
<keyword evidence="1" id="KW-1133">Transmembrane helix</keyword>
<evidence type="ECO:0000313" key="3">
    <source>
        <dbReference type="Proteomes" id="UP001200557"/>
    </source>
</evidence>
<keyword evidence="1" id="KW-0812">Transmembrane</keyword>
<feature type="transmembrane region" description="Helical" evidence="1">
    <location>
        <begin position="106"/>
        <end position="123"/>
    </location>
</feature>
<accession>A0ABS9CS04</accession>
<feature type="transmembrane region" description="Helical" evidence="1">
    <location>
        <begin position="80"/>
        <end position="100"/>
    </location>
</feature>
<evidence type="ECO:0000313" key="2">
    <source>
        <dbReference type="EMBL" id="MCF2869882.1"/>
    </source>
</evidence>
<dbReference type="RefSeq" id="WP_235224005.1">
    <property type="nucleotide sequence ID" value="NZ_JAKGAQ010000001.1"/>
</dbReference>
<evidence type="ECO:0008006" key="4">
    <source>
        <dbReference type="Google" id="ProtNLM"/>
    </source>
</evidence>
<evidence type="ECO:0000256" key="1">
    <source>
        <dbReference type="SAM" id="Phobius"/>
    </source>
</evidence>
<reference evidence="2 3" key="1">
    <citation type="submission" date="2022-01" db="EMBL/GenBank/DDBJ databases">
        <title>Octadecabacter sp. nov., isolated from a marine alga.</title>
        <authorList>
            <person name="Jin M.S."/>
            <person name="Kim H.M."/>
            <person name="Han D.M."/>
            <person name="Jung J.J."/>
            <person name="Jeon C.O."/>
        </authorList>
    </citation>
    <scope>NUCLEOTIDE SEQUENCE [LARGE SCALE GENOMIC DNA]</scope>
    <source>
        <strain evidence="2 3">G9-8</strain>
    </source>
</reference>
<gene>
    <name evidence="2" type="ORF">L0664_02265</name>
</gene>
<dbReference type="EMBL" id="JAKGAQ010000001">
    <property type="protein sequence ID" value="MCF2869882.1"/>
    <property type="molecule type" value="Genomic_DNA"/>
</dbReference>
<keyword evidence="3" id="KW-1185">Reference proteome</keyword>
<proteinExistence type="predicted"/>
<organism evidence="2 3">
    <name type="scientific">Octadecabacter dasysiphoniae</name>
    <dbReference type="NCBI Taxonomy" id="2909341"/>
    <lineage>
        <taxon>Bacteria</taxon>
        <taxon>Pseudomonadati</taxon>
        <taxon>Pseudomonadota</taxon>
        <taxon>Alphaproteobacteria</taxon>
        <taxon>Rhodobacterales</taxon>
        <taxon>Roseobacteraceae</taxon>
        <taxon>Octadecabacter</taxon>
    </lineage>
</organism>
<name>A0ABS9CS04_9RHOB</name>